<dbReference type="RefSeq" id="WP_214160662.1">
    <property type="nucleotide sequence ID" value="NZ_JAHBAY010000023.1"/>
</dbReference>
<dbReference type="Proteomes" id="UP001197247">
    <property type="component" value="Unassembled WGS sequence"/>
</dbReference>
<gene>
    <name evidence="2" type="ORF">KIH74_34600</name>
</gene>
<evidence type="ECO:0000313" key="3">
    <source>
        <dbReference type="Proteomes" id="UP001197247"/>
    </source>
</evidence>
<feature type="compositionally biased region" description="Basic and acidic residues" evidence="1">
    <location>
        <begin position="81"/>
        <end position="93"/>
    </location>
</feature>
<feature type="non-terminal residue" evidence="2">
    <location>
        <position position="281"/>
    </location>
</feature>
<accession>A0ABS5TTJ9</accession>
<proteinExistence type="predicted"/>
<comment type="caution">
    <text evidence="2">The sequence shown here is derived from an EMBL/GenBank/DDBJ whole genome shotgun (WGS) entry which is preliminary data.</text>
</comment>
<name>A0ABS5TTJ9_9ACTN</name>
<evidence type="ECO:0000256" key="1">
    <source>
        <dbReference type="SAM" id="MobiDB-lite"/>
    </source>
</evidence>
<dbReference type="InterPro" id="IPR045596">
    <property type="entry name" value="DUF6459"/>
</dbReference>
<dbReference type="EMBL" id="JAHBAY010000023">
    <property type="protein sequence ID" value="MBT0774127.1"/>
    <property type="molecule type" value="Genomic_DNA"/>
</dbReference>
<organism evidence="2 3">
    <name type="scientific">Kineosporia corallincola</name>
    <dbReference type="NCBI Taxonomy" id="2835133"/>
    <lineage>
        <taxon>Bacteria</taxon>
        <taxon>Bacillati</taxon>
        <taxon>Actinomycetota</taxon>
        <taxon>Actinomycetes</taxon>
        <taxon>Kineosporiales</taxon>
        <taxon>Kineosporiaceae</taxon>
        <taxon>Kineosporia</taxon>
    </lineage>
</organism>
<sequence length="281" mass="30346">MSVPRHEPFPADRVYRPDELPEVHPAQGVLPLALPLTGVFSLPPLHDQIESCNSENTFTSKGIFGEATDRDLEASPGASKVPKDPHRGGRDGETTASGVPLGTTVGFAVPRYLGPAPTEGEDGTREGKTLSPQPVHNQANKAGSELSTHCVNTTSTERSSGPEAMLLLPEARPWAAAFIQAAMEVAQGLRPPTQLIRWTTPEVHGKLVRRGELTIRARRNGGNPGSKPRLRTLVLCSPKTGVHEVSAVVAEPPRVRAVAFRMEGLHGRWRVTELEMQGRLE</sequence>
<evidence type="ECO:0000313" key="2">
    <source>
        <dbReference type="EMBL" id="MBT0774127.1"/>
    </source>
</evidence>
<dbReference type="Pfam" id="PF20060">
    <property type="entry name" value="DUF6459"/>
    <property type="match status" value="1"/>
</dbReference>
<keyword evidence="3" id="KW-1185">Reference proteome</keyword>
<reference evidence="2 3" key="1">
    <citation type="submission" date="2021-05" db="EMBL/GenBank/DDBJ databases">
        <title>Kineosporia and Streptomyces sp. nov. two new marine actinobacteria isolated from Coral.</title>
        <authorList>
            <person name="Buangrab K."/>
            <person name="Sutthacheep M."/>
            <person name="Yeemin T."/>
            <person name="Harunari E."/>
            <person name="Igarashi Y."/>
            <person name="Kanchanasin P."/>
            <person name="Tanasupawat S."/>
            <person name="Phongsopitanun W."/>
        </authorList>
    </citation>
    <scope>NUCLEOTIDE SEQUENCE [LARGE SCALE GENOMIC DNA]</scope>
    <source>
        <strain evidence="2 3">J2-2</strain>
    </source>
</reference>
<feature type="region of interest" description="Disordered" evidence="1">
    <location>
        <begin position="69"/>
        <end position="161"/>
    </location>
</feature>
<feature type="compositionally biased region" description="Polar residues" evidence="1">
    <location>
        <begin position="130"/>
        <end position="159"/>
    </location>
</feature>
<protein>
    <submittedName>
        <fullName evidence="2">Uncharacterized protein</fullName>
    </submittedName>
</protein>